<sequence length="295" mass="33596">MTTSVGQIRKINRDVYEVQAGEDIVLCTGRGVFRKRKIHPKVGDLVDYEEDGDNLALITHIHERKNELVRPPIANLDQVILVFSAVEPAFSVHLLDRFLAVIEAYNVEVLICLTKTDLTSEEELAHIRETLQYYEALGYTVLETNPTEPVSHDVMRPLINGKISVLAGQSGVGKSTFLNSLFPELDLETAHISAALGRGKHTTRHVELIRIYDGWIADSPGFSSLDFQTIEKEELRFSFRDFNEVSERCRFTSCLHLKEPKCAVKEAVEAGDIMQTRYDHYVQFMNEISERKPRY</sequence>
<dbReference type="NCBIfam" id="TIGR00157">
    <property type="entry name" value="ribosome small subunit-dependent GTPase A"/>
    <property type="match status" value="1"/>
</dbReference>
<feature type="binding site" evidence="10">
    <location>
        <position position="254"/>
    </location>
    <ligand>
        <name>Zn(2+)</name>
        <dbReference type="ChEBI" id="CHEBI:29105"/>
    </ligand>
</feature>
<organism evidence="13 14">
    <name type="scientific">Savagea serpentis</name>
    <dbReference type="NCBI Taxonomy" id="2785297"/>
    <lineage>
        <taxon>Bacteria</taxon>
        <taxon>Bacillati</taxon>
        <taxon>Bacillota</taxon>
        <taxon>Bacilli</taxon>
        <taxon>Bacillales</taxon>
        <taxon>Caryophanaceae</taxon>
        <taxon>Savagea</taxon>
    </lineage>
</organism>
<evidence type="ECO:0000256" key="8">
    <source>
        <dbReference type="ARBA" id="ARBA00022884"/>
    </source>
</evidence>
<dbReference type="PANTHER" id="PTHR32120">
    <property type="entry name" value="SMALL RIBOSOMAL SUBUNIT BIOGENESIS GTPASE RSGA"/>
    <property type="match status" value="1"/>
</dbReference>
<evidence type="ECO:0000256" key="2">
    <source>
        <dbReference type="ARBA" id="ARBA00022517"/>
    </source>
</evidence>
<dbReference type="InterPro" id="IPR004881">
    <property type="entry name" value="Ribosome_biogen_GTPase_RsgA"/>
</dbReference>
<keyword evidence="7 10" id="KW-0862">Zinc</keyword>
<dbReference type="PROSITE" id="PS51721">
    <property type="entry name" value="G_CP"/>
    <property type="match status" value="1"/>
</dbReference>
<dbReference type="Pfam" id="PF16745">
    <property type="entry name" value="RsgA_N"/>
    <property type="match status" value="1"/>
</dbReference>
<evidence type="ECO:0000256" key="1">
    <source>
        <dbReference type="ARBA" id="ARBA00022490"/>
    </source>
</evidence>
<keyword evidence="2 10" id="KW-0690">Ribosome biogenesis</keyword>
<dbReference type="Pfam" id="PF03193">
    <property type="entry name" value="RsgA_GTPase"/>
    <property type="match status" value="1"/>
</dbReference>
<keyword evidence="8 10" id="KW-0694">RNA-binding</keyword>
<proteinExistence type="inferred from homology"/>
<feature type="binding site" evidence="10">
    <location>
        <begin position="114"/>
        <end position="117"/>
    </location>
    <ligand>
        <name>GTP</name>
        <dbReference type="ChEBI" id="CHEBI:37565"/>
    </ligand>
</feature>
<dbReference type="SUPFAM" id="SSF52540">
    <property type="entry name" value="P-loop containing nucleoside triphosphate hydrolases"/>
    <property type="match status" value="1"/>
</dbReference>
<dbReference type="PROSITE" id="PS50936">
    <property type="entry name" value="ENGC_GTPASE"/>
    <property type="match status" value="1"/>
</dbReference>
<keyword evidence="5 10" id="KW-0547">Nucleotide-binding</keyword>
<dbReference type="GO" id="GO:0005737">
    <property type="term" value="C:cytoplasm"/>
    <property type="evidence" value="ECO:0007669"/>
    <property type="project" value="UniProtKB-SubCell"/>
</dbReference>
<dbReference type="RefSeq" id="WP_194561372.1">
    <property type="nucleotide sequence ID" value="NZ_JADKPV010000001.1"/>
</dbReference>
<evidence type="ECO:0000259" key="11">
    <source>
        <dbReference type="PROSITE" id="PS50936"/>
    </source>
</evidence>
<keyword evidence="9 10" id="KW-0342">GTP-binding</keyword>
<accession>A0A8J7GJF1</accession>
<dbReference type="InterPro" id="IPR030378">
    <property type="entry name" value="G_CP_dom"/>
</dbReference>
<keyword evidence="6 10" id="KW-0378">Hydrolase</keyword>
<evidence type="ECO:0000256" key="5">
    <source>
        <dbReference type="ARBA" id="ARBA00022741"/>
    </source>
</evidence>
<dbReference type="GO" id="GO:0046872">
    <property type="term" value="F:metal ion binding"/>
    <property type="evidence" value="ECO:0007669"/>
    <property type="project" value="UniProtKB-KW"/>
</dbReference>
<comment type="function">
    <text evidence="10">One of several proteins that assist in the late maturation steps of the functional core of the 30S ribosomal subunit. Helps release RbfA from mature subunits. May play a role in the assembly of ribosomal proteins into the subunit. Circularly permuted GTPase that catalyzes slow GTP hydrolysis, GTPase activity is stimulated by the 30S ribosomal subunit.</text>
</comment>
<reference evidence="13" key="1">
    <citation type="submission" date="2020-11" db="EMBL/GenBank/DDBJ databases">
        <title>Multidrug resistant novel bacterium Savagea serpentis sp. nov., isolated from the scats of a vine snake (Ahaetulla nasuta).</title>
        <authorList>
            <person name="Venkata Ramana V."/>
            <person name="Vikas Patil S."/>
            <person name="Yogita Lugani V."/>
        </authorList>
    </citation>
    <scope>NUCLEOTIDE SEQUENCE</scope>
    <source>
        <strain evidence="13">SN6</strain>
    </source>
</reference>
<dbReference type="HAMAP" id="MF_01820">
    <property type="entry name" value="GTPase_RsgA"/>
    <property type="match status" value="1"/>
</dbReference>
<name>A0A8J7GJF1_9BACL</name>
<dbReference type="AlphaFoldDB" id="A0A8J7GJF1"/>
<evidence type="ECO:0000313" key="14">
    <source>
        <dbReference type="Proteomes" id="UP000622653"/>
    </source>
</evidence>
<dbReference type="PANTHER" id="PTHR32120:SF11">
    <property type="entry name" value="SMALL RIBOSOMAL SUBUNIT BIOGENESIS GTPASE RSGA 1, MITOCHONDRIAL-RELATED"/>
    <property type="match status" value="1"/>
</dbReference>
<gene>
    <name evidence="10 13" type="primary">rsgA</name>
    <name evidence="13" type="ORF">IRY55_00880</name>
</gene>
<evidence type="ECO:0000259" key="12">
    <source>
        <dbReference type="PROSITE" id="PS51721"/>
    </source>
</evidence>
<keyword evidence="1 10" id="KW-0963">Cytoplasm</keyword>
<keyword evidence="14" id="KW-1185">Reference proteome</keyword>
<dbReference type="Gene3D" id="1.10.40.50">
    <property type="entry name" value="Probable gtpase engc, domain 3"/>
    <property type="match status" value="1"/>
</dbReference>
<feature type="binding site" evidence="10">
    <location>
        <position position="256"/>
    </location>
    <ligand>
        <name>Zn(2+)</name>
        <dbReference type="ChEBI" id="CHEBI:29105"/>
    </ligand>
</feature>
<evidence type="ECO:0000256" key="7">
    <source>
        <dbReference type="ARBA" id="ARBA00022833"/>
    </source>
</evidence>
<comment type="cofactor">
    <cofactor evidence="10">
        <name>Zn(2+)</name>
        <dbReference type="ChEBI" id="CHEBI:29105"/>
    </cofactor>
    <text evidence="10">Binds 1 zinc ion per subunit.</text>
</comment>
<dbReference type="InterPro" id="IPR027417">
    <property type="entry name" value="P-loop_NTPase"/>
</dbReference>
<dbReference type="Proteomes" id="UP000622653">
    <property type="component" value="Unassembled WGS sequence"/>
</dbReference>
<dbReference type="GO" id="GO:0003924">
    <property type="term" value="F:GTPase activity"/>
    <property type="evidence" value="ECO:0007669"/>
    <property type="project" value="UniProtKB-UniRule"/>
</dbReference>
<dbReference type="Gene3D" id="3.40.50.300">
    <property type="entry name" value="P-loop containing nucleotide triphosphate hydrolases"/>
    <property type="match status" value="1"/>
</dbReference>
<dbReference type="CDD" id="cd01854">
    <property type="entry name" value="YjeQ_EngC"/>
    <property type="match status" value="1"/>
</dbReference>
<feature type="domain" description="CP-type G" evidence="12">
    <location>
        <begin position="65"/>
        <end position="225"/>
    </location>
</feature>
<feature type="binding site" evidence="10">
    <location>
        <position position="262"/>
    </location>
    <ligand>
        <name>Zn(2+)</name>
        <dbReference type="ChEBI" id="CHEBI:29105"/>
    </ligand>
</feature>
<evidence type="ECO:0000256" key="9">
    <source>
        <dbReference type="ARBA" id="ARBA00023134"/>
    </source>
</evidence>
<feature type="binding site" evidence="10">
    <location>
        <begin position="168"/>
        <end position="176"/>
    </location>
    <ligand>
        <name>GTP</name>
        <dbReference type="ChEBI" id="CHEBI:37565"/>
    </ligand>
</feature>
<dbReference type="GO" id="GO:0019843">
    <property type="term" value="F:rRNA binding"/>
    <property type="evidence" value="ECO:0007669"/>
    <property type="project" value="UniProtKB-KW"/>
</dbReference>
<feature type="domain" description="EngC GTPase" evidence="11">
    <location>
        <begin position="74"/>
        <end position="223"/>
    </location>
</feature>
<dbReference type="EC" id="3.6.1.-" evidence="10"/>
<dbReference type="GO" id="GO:0042274">
    <property type="term" value="P:ribosomal small subunit biogenesis"/>
    <property type="evidence" value="ECO:0007669"/>
    <property type="project" value="UniProtKB-UniRule"/>
</dbReference>
<dbReference type="InterPro" id="IPR031944">
    <property type="entry name" value="RsgA_N"/>
</dbReference>
<evidence type="ECO:0000256" key="3">
    <source>
        <dbReference type="ARBA" id="ARBA00022723"/>
    </source>
</evidence>
<evidence type="ECO:0000313" key="13">
    <source>
        <dbReference type="EMBL" id="MBF4499898.1"/>
    </source>
</evidence>
<comment type="caution">
    <text evidence="13">The sequence shown here is derived from an EMBL/GenBank/DDBJ whole genome shotgun (WGS) entry which is preliminary data.</text>
</comment>
<dbReference type="InterPro" id="IPR012340">
    <property type="entry name" value="NA-bd_OB-fold"/>
</dbReference>
<keyword evidence="3 10" id="KW-0479">Metal-binding</keyword>
<feature type="binding site" evidence="10">
    <location>
        <position position="249"/>
    </location>
    <ligand>
        <name>Zn(2+)</name>
        <dbReference type="ChEBI" id="CHEBI:29105"/>
    </ligand>
</feature>
<dbReference type="InterPro" id="IPR010914">
    <property type="entry name" value="RsgA_GTPase_dom"/>
</dbReference>
<dbReference type="GO" id="GO:0005525">
    <property type="term" value="F:GTP binding"/>
    <property type="evidence" value="ECO:0007669"/>
    <property type="project" value="UniProtKB-UniRule"/>
</dbReference>
<dbReference type="Gene3D" id="2.40.50.140">
    <property type="entry name" value="Nucleic acid-binding proteins"/>
    <property type="match status" value="1"/>
</dbReference>
<keyword evidence="4 10" id="KW-0699">rRNA-binding</keyword>
<protein>
    <recommendedName>
        <fullName evidence="10">Small ribosomal subunit biogenesis GTPase RsgA</fullName>
        <ecNumber evidence="10">3.6.1.-</ecNumber>
    </recommendedName>
</protein>
<dbReference type="EMBL" id="JADKPV010000001">
    <property type="protein sequence ID" value="MBF4499898.1"/>
    <property type="molecule type" value="Genomic_DNA"/>
</dbReference>
<comment type="subcellular location">
    <subcellularLocation>
        <location evidence="10">Cytoplasm</location>
    </subcellularLocation>
</comment>
<evidence type="ECO:0000256" key="6">
    <source>
        <dbReference type="ARBA" id="ARBA00022801"/>
    </source>
</evidence>
<evidence type="ECO:0000256" key="10">
    <source>
        <dbReference type="HAMAP-Rule" id="MF_01820"/>
    </source>
</evidence>
<comment type="subunit">
    <text evidence="10">Monomer. Associates with 30S ribosomal subunit, binds 16S rRNA.</text>
</comment>
<evidence type="ECO:0000256" key="4">
    <source>
        <dbReference type="ARBA" id="ARBA00022730"/>
    </source>
</evidence>
<comment type="similarity">
    <text evidence="10">Belongs to the TRAFAC class YlqF/YawG GTPase family. RsgA subfamily.</text>
</comment>
<dbReference type="SUPFAM" id="SSF50249">
    <property type="entry name" value="Nucleic acid-binding proteins"/>
    <property type="match status" value="1"/>
</dbReference>